<accession>A0A316ICF8</accession>
<dbReference type="InterPro" id="IPR013324">
    <property type="entry name" value="RNA_pol_sigma_r3/r4-like"/>
</dbReference>
<keyword evidence="5" id="KW-0804">Transcription</keyword>
<reference evidence="7 8" key="1">
    <citation type="submission" date="2018-05" db="EMBL/GenBank/DDBJ databases">
        <title>Genomic Encyclopedia of Type Strains, Phase IV (KMG-IV): sequencing the most valuable type-strain genomes for metagenomic binning, comparative biology and taxonomic classification.</title>
        <authorList>
            <person name="Goeker M."/>
        </authorList>
    </citation>
    <scope>NUCLEOTIDE SEQUENCE [LARGE SCALE GENOMIC DNA]</scope>
    <source>
        <strain evidence="7 8">DSM 45480</strain>
    </source>
</reference>
<keyword evidence="3" id="KW-0731">Sigma factor</keyword>
<dbReference type="PANTHER" id="PTHR43133">
    <property type="entry name" value="RNA POLYMERASE ECF-TYPE SIGMA FACTO"/>
    <property type="match status" value="1"/>
</dbReference>
<dbReference type="SUPFAM" id="SSF88946">
    <property type="entry name" value="Sigma2 domain of RNA polymerase sigma factors"/>
    <property type="match status" value="1"/>
</dbReference>
<dbReference type="InterPro" id="IPR036388">
    <property type="entry name" value="WH-like_DNA-bd_sf"/>
</dbReference>
<dbReference type="Gene3D" id="1.10.10.10">
    <property type="entry name" value="Winged helix-like DNA-binding domain superfamily/Winged helix DNA-binding domain"/>
    <property type="match status" value="1"/>
</dbReference>
<dbReference type="NCBIfam" id="TIGR02937">
    <property type="entry name" value="sigma70-ECF"/>
    <property type="match status" value="1"/>
</dbReference>
<evidence type="ECO:0000313" key="7">
    <source>
        <dbReference type="EMBL" id="PWK85010.1"/>
    </source>
</evidence>
<dbReference type="GO" id="GO:0003677">
    <property type="term" value="F:DNA binding"/>
    <property type="evidence" value="ECO:0007669"/>
    <property type="project" value="UniProtKB-KW"/>
</dbReference>
<name>A0A316ICF8_9PSEU</name>
<organism evidence="7 8">
    <name type="scientific">Lentzea atacamensis</name>
    <dbReference type="NCBI Taxonomy" id="531938"/>
    <lineage>
        <taxon>Bacteria</taxon>
        <taxon>Bacillati</taxon>
        <taxon>Actinomycetota</taxon>
        <taxon>Actinomycetes</taxon>
        <taxon>Pseudonocardiales</taxon>
        <taxon>Pseudonocardiaceae</taxon>
        <taxon>Lentzea</taxon>
    </lineage>
</organism>
<evidence type="ECO:0000259" key="6">
    <source>
        <dbReference type="Pfam" id="PF04542"/>
    </source>
</evidence>
<dbReference type="InterPro" id="IPR014284">
    <property type="entry name" value="RNA_pol_sigma-70_dom"/>
</dbReference>
<dbReference type="PANTHER" id="PTHR43133:SF8">
    <property type="entry name" value="RNA POLYMERASE SIGMA FACTOR HI_1459-RELATED"/>
    <property type="match status" value="1"/>
</dbReference>
<dbReference type="EMBL" id="QGHB01000007">
    <property type="protein sequence ID" value="PWK85010.1"/>
    <property type="molecule type" value="Genomic_DNA"/>
</dbReference>
<proteinExistence type="inferred from homology"/>
<evidence type="ECO:0000256" key="2">
    <source>
        <dbReference type="ARBA" id="ARBA00023015"/>
    </source>
</evidence>
<gene>
    <name evidence="7" type="ORF">C8D88_107217</name>
</gene>
<evidence type="ECO:0000313" key="8">
    <source>
        <dbReference type="Proteomes" id="UP000246005"/>
    </source>
</evidence>
<dbReference type="Gene3D" id="1.10.1740.10">
    <property type="match status" value="1"/>
</dbReference>
<dbReference type="AlphaFoldDB" id="A0A316ICF8"/>
<evidence type="ECO:0000256" key="3">
    <source>
        <dbReference type="ARBA" id="ARBA00023082"/>
    </source>
</evidence>
<sequence>MREAMSISNLVRDAVQGDEIAWSHIVRSYTPLVRAVCREYGLGTADSDDVCSRVWMRLLLGISRIREPAALSAWLRTTTRRQCLLLLKEMRHDTSLDDEIVAHPAEASADEEILAEEQRILLREATAGLTDQDRRLLALLFSDPPTPYATISEMLGIATGSIGPTRQRILLRLRQAPVWSAYQPTF</sequence>
<dbReference type="SUPFAM" id="SSF88659">
    <property type="entry name" value="Sigma3 and sigma4 domains of RNA polymerase sigma factors"/>
    <property type="match status" value="1"/>
</dbReference>
<dbReference type="Pfam" id="PF04542">
    <property type="entry name" value="Sigma70_r2"/>
    <property type="match status" value="1"/>
</dbReference>
<comment type="caution">
    <text evidence="7">The sequence shown here is derived from an EMBL/GenBank/DDBJ whole genome shotgun (WGS) entry which is preliminary data.</text>
</comment>
<dbReference type="InterPro" id="IPR013325">
    <property type="entry name" value="RNA_pol_sigma_r2"/>
</dbReference>
<dbReference type="InterPro" id="IPR007627">
    <property type="entry name" value="RNA_pol_sigma70_r2"/>
</dbReference>
<protein>
    <submittedName>
        <fullName evidence="7">RNA polymerase sigma factor (Sigma-70 family)</fullName>
    </submittedName>
</protein>
<dbReference type="Proteomes" id="UP000246005">
    <property type="component" value="Unassembled WGS sequence"/>
</dbReference>
<evidence type="ECO:0000256" key="5">
    <source>
        <dbReference type="ARBA" id="ARBA00023163"/>
    </source>
</evidence>
<feature type="domain" description="RNA polymerase sigma-70 region 2" evidence="6">
    <location>
        <begin position="25"/>
        <end position="84"/>
    </location>
</feature>
<evidence type="ECO:0000256" key="4">
    <source>
        <dbReference type="ARBA" id="ARBA00023125"/>
    </source>
</evidence>
<keyword evidence="4" id="KW-0238">DNA-binding</keyword>
<dbReference type="GO" id="GO:0016987">
    <property type="term" value="F:sigma factor activity"/>
    <property type="evidence" value="ECO:0007669"/>
    <property type="project" value="UniProtKB-KW"/>
</dbReference>
<keyword evidence="2" id="KW-0805">Transcription regulation</keyword>
<comment type="similarity">
    <text evidence="1">Belongs to the sigma-70 factor family. ECF subfamily.</text>
</comment>
<dbReference type="InterPro" id="IPR039425">
    <property type="entry name" value="RNA_pol_sigma-70-like"/>
</dbReference>
<dbReference type="GO" id="GO:0006352">
    <property type="term" value="P:DNA-templated transcription initiation"/>
    <property type="evidence" value="ECO:0007669"/>
    <property type="project" value="InterPro"/>
</dbReference>
<evidence type="ECO:0000256" key="1">
    <source>
        <dbReference type="ARBA" id="ARBA00010641"/>
    </source>
</evidence>